<gene>
    <name evidence="2" type="ORF">SAMN05661093_10444</name>
</gene>
<protein>
    <submittedName>
        <fullName evidence="2">Uncharacterized protein</fullName>
    </submittedName>
</protein>
<evidence type="ECO:0000313" key="3">
    <source>
        <dbReference type="Proteomes" id="UP000192674"/>
    </source>
</evidence>
<dbReference type="EMBL" id="FWXV01000017">
    <property type="protein sequence ID" value="SMD26857.1"/>
    <property type="molecule type" value="Genomic_DNA"/>
</dbReference>
<accession>A0A1Y5Y7V0</accession>
<evidence type="ECO:0000313" key="2">
    <source>
        <dbReference type="EMBL" id="SMD26857.1"/>
    </source>
</evidence>
<proteinExistence type="predicted"/>
<keyword evidence="3" id="KW-1185">Reference proteome</keyword>
<dbReference type="Proteomes" id="UP000192674">
    <property type="component" value="Unassembled WGS sequence"/>
</dbReference>
<organism evidence="2 3">
    <name type="scientific">Kibdelosporangium aridum</name>
    <dbReference type="NCBI Taxonomy" id="2030"/>
    <lineage>
        <taxon>Bacteria</taxon>
        <taxon>Bacillati</taxon>
        <taxon>Actinomycetota</taxon>
        <taxon>Actinomycetes</taxon>
        <taxon>Pseudonocardiales</taxon>
        <taxon>Pseudonocardiaceae</taxon>
        <taxon>Kibdelosporangium</taxon>
    </lineage>
</organism>
<name>A0A1Y5Y7V0_KIBAR</name>
<sequence>MHEVGDQPLEQHGITGHSPRPDSLLDRHVVLVGQADRADQHGLRDLVQPDGDAAAQAAVAAREHQQTLDQPFAALVRDEQVLAEFAQVRRGFRVRHGDFDECSLHGQRRAQFV</sequence>
<evidence type="ECO:0000256" key="1">
    <source>
        <dbReference type="SAM" id="MobiDB-lite"/>
    </source>
</evidence>
<reference evidence="2 3" key="1">
    <citation type="submission" date="2017-04" db="EMBL/GenBank/DDBJ databases">
        <authorList>
            <person name="Afonso C.L."/>
            <person name="Miller P.J."/>
            <person name="Scott M.A."/>
            <person name="Spackman E."/>
            <person name="Goraichik I."/>
            <person name="Dimitrov K.M."/>
            <person name="Suarez D.L."/>
            <person name="Swayne D.E."/>
        </authorList>
    </citation>
    <scope>NUCLEOTIDE SEQUENCE [LARGE SCALE GENOMIC DNA]</scope>
    <source>
        <strain evidence="2 3">DSM 43828</strain>
    </source>
</reference>
<dbReference type="AlphaFoldDB" id="A0A1Y5Y7V0"/>
<feature type="region of interest" description="Disordered" evidence="1">
    <location>
        <begin position="1"/>
        <end position="23"/>
    </location>
</feature>